<evidence type="ECO:0000313" key="2">
    <source>
        <dbReference type="EMBL" id="MBM7837092.1"/>
    </source>
</evidence>
<reference evidence="2" key="1">
    <citation type="submission" date="2021-01" db="EMBL/GenBank/DDBJ databases">
        <title>Genomic Encyclopedia of Type Strains, Phase IV (KMG-IV): sequencing the most valuable type-strain genomes for metagenomic binning, comparative biology and taxonomic classification.</title>
        <authorList>
            <person name="Goeker M."/>
        </authorList>
    </citation>
    <scope>NUCLEOTIDE SEQUENCE</scope>
    <source>
        <strain evidence="2">DSM 21943</strain>
    </source>
</reference>
<feature type="transmembrane region" description="Helical" evidence="1">
    <location>
        <begin position="51"/>
        <end position="77"/>
    </location>
</feature>
<keyword evidence="3" id="KW-1185">Reference proteome</keyword>
<protein>
    <submittedName>
        <fullName evidence="2">Membrane protein YeiB</fullName>
    </submittedName>
</protein>
<keyword evidence="1" id="KW-0812">Transmembrane</keyword>
<dbReference type="PANTHER" id="PTHR30590">
    <property type="entry name" value="INNER MEMBRANE PROTEIN"/>
    <property type="match status" value="1"/>
</dbReference>
<dbReference type="InterPro" id="IPR052529">
    <property type="entry name" value="Bact_Transport_Assoc"/>
</dbReference>
<name>A0ABS2SNJ3_9BACI</name>
<keyword evidence="1" id="KW-0472">Membrane</keyword>
<sequence>MQNNRIETLDVIRGLCLLGILQANLLLFQYGSFGTEMIELFAINSHDWISFYVVKVVVEGSFMPIFAFLFGYGMVLLHSKSVALDQRPKWLLARRFIM</sequence>
<dbReference type="RefSeq" id="WP_204463882.1">
    <property type="nucleotide sequence ID" value="NZ_JAFBCV010000001.1"/>
</dbReference>
<gene>
    <name evidence="2" type="ORF">JOC54_000323</name>
</gene>
<feature type="transmembrane region" description="Helical" evidence="1">
    <location>
        <begin position="12"/>
        <end position="31"/>
    </location>
</feature>
<evidence type="ECO:0000313" key="3">
    <source>
        <dbReference type="Proteomes" id="UP001179280"/>
    </source>
</evidence>
<evidence type="ECO:0000256" key="1">
    <source>
        <dbReference type="SAM" id="Phobius"/>
    </source>
</evidence>
<dbReference type="Proteomes" id="UP001179280">
    <property type="component" value="Unassembled WGS sequence"/>
</dbReference>
<dbReference type="EMBL" id="JAFBCV010000001">
    <property type="protein sequence ID" value="MBM7837092.1"/>
    <property type="molecule type" value="Genomic_DNA"/>
</dbReference>
<comment type="caution">
    <text evidence="2">The sequence shown here is derived from an EMBL/GenBank/DDBJ whole genome shotgun (WGS) entry which is preliminary data.</text>
</comment>
<dbReference type="PANTHER" id="PTHR30590:SF2">
    <property type="entry name" value="INNER MEMBRANE PROTEIN"/>
    <property type="match status" value="1"/>
</dbReference>
<keyword evidence="1" id="KW-1133">Transmembrane helix</keyword>
<proteinExistence type="predicted"/>
<organism evidence="2 3">
    <name type="scientific">Shouchella xiaoxiensis</name>
    <dbReference type="NCBI Taxonomy" id="766895"/>
    <lineage>
        <taxon>Bacteria</taxon>
        <taxon>Bacillati</taxon>
        <taxon>Bacillota</taxon>
        <taxon>Bacilli</taxon>
        <taxon>Bacillales</taxon>
        <taxon>Bacillaceae</taxon>
        <taxon>Shouchella</taxon>
    </lineage>
</organism>
<accession>A0ABS2SNJ3</accession>